<gene>
    <name evidence="2" type="ORF">EVAR_23516_1</name>
</gene>
<evidence type="ECO:0000313" key="3">
    <source>
        <dbReference type="Proteomes" id="UP000299102"/>
    </source>
</evidence>
<organism evidence="2 3">
    <name type="scientific">Eumeta variegata</name>
    <name type="common">Bagworm moth</name>
    <name type="synonym">Eumeta japonica</name>
    <dbReference type="NCBI Taxonomy" id="151549"/>
    <lineage>
        <taxon>Eukaryota</taxon>
        <taxon>Metazoa</taxon>
        <taxon>Ecdysozoa</taxon>
        <taxon>Arthropoda</taxon>
        <taxon>Hexapoda</taxon>
        <taxon>Insecta</taxon>
        <taxon>Pterygota</taxon>
        <taxon>Neoptera</taxon>
        <taxon>Endopterygota</taxon>
        <taxon>Lepidoptera</taxon>
        <taxon>Glossata</taxon>
        <taxon>Ditrysia</taxon>
        <taxon>Tineoidea</taxon>
        <taxon>Psychidae</taxon>
        <taxon>Oiketicinae</taxon>
        <taxon>Eumeta</taxon>
    </lineage>
</organism>
<feature type="region of interest" description="Disordered" evidence="1">
    <location>
        <begin position="1"/>
        <end position="28"/>
    </location>
</feature>
<dbReference type="EMBL" id="BGZK01000463">
    <property type="protein sequence ID" value="GBP45042.1"/>
    <property type="molecule type" value="Genomic_DNA"/>
</dbReference>
<dbReference type="Proteomes" id="UP000299102">
    <property type="component" value="Unassembled WGS sequence"/>
</dbReference>
<evidence type="ECO:0000313" key="2">
    <source>
        <dbReference type="EMBL" id="GBP45042.1"/>
    </source>
</evidence>
<dbReference type="AlphaFoldDB" id="A0A4C1W3B3"/>
<protein>
    <submittedName>
        <fullName evidence="2">Uncharacterized protein</fullName>
    </submittedName>
</protein>
<evidence type="ECO:0000256" key="1">
    <source>
        <dbReference type="SAM" id="MobiDB-lite"/>
    </source>
</evidence>
<comment type="caution">
    <text evidence="2">The sequence shown here is derived from an EMBL/GenBank/DDBJ whole genome shotgun (WGS) entry which is preliminary data.</text>
</comment>
<sequence length="161" mass="17555">MRLLVSSPPRAPPGPVSTPAQVSPPNAPHSNVIFMQKPVPFRDDRSSEIATSDRLFFYSVAVCRGRILFPRDKRPARSGFVARVRPAAAAAPMMPHCVARLPPVAMCRVGVSRDPSFHHSKYATTSNKRPRLKLICSALTLKLSSSPAERMAGRRVAVSLS</sequence>
<proteinExistence type="predicted"/>
<name>A0A4C1W3B3_EUMVA</name>
<keyword evidence="3" id="KW-1185">Reference proteome</keyword>
<reference evidence="2 3" key="1">
    <citation type="journal article" date="2019" name="Commun. Biol.">
        <title>The bagworm genome reveals a unique fibroin gene that provides high tensile strength.</title>
        <authorList>
            <person name="Kono N."/>
            <person name="Nakamura H."/>
            <person name="Ohtoshi R."/>
            <person name="Tomita M."/>
            <person name="Numata K."/>
            <person name="Arakawa K."/>
        </authorList>
    </citation>
    <scope>NUCLEOTIDE SEQUENCE [LARGE SCALE GENOMIC DNA]</scope>
</reference>
<accession>A0A4C1W3B3</accession>